<sequence length="144" mass="16028">MQQRQQFVPAYPQSLGGGIEVKPVPGLVLHLGQEDRLTLQRRCAGDPVPLGQLTHDFRMGMLPNLPDQRFAVALRHPFLRLDLLATVDALLKGALFRRHLVKGFKAAAVGLDHLGIHLWILPDQTRSIIIAMPCPTPMHIVQRA</sequence>
<dbReference type="EMBL" id="MLJW01006726">
    <property type="protein sequence ID" value="OIQ66266.1"/>
    <property type="molecule type" value="Genomic_DNA"/>
</dbReference>
<reference evidence="1" key="1">
    <citation type="submission" date="2016-10" db="EMBL/GenBank/DDBJ databases">
        <title>Sequence of Gallionella enrichment culture.</title>
        <authorList>
            <person name="Poehlein A."/>
            <person name="Muehling M."/>
            <person name="Daniel R."/>
        </authorList>
    </citation>
    <scope>NUCLEOTIDE SEQUENCE</scope>
</reference>
<proteinExistence type="predicted"/>
<gene>
    <name evidence="1" type="ORF">GALL_521680</name>
</gene>
<dbReference type="AlphaFoldDB" id="A0A1J5P521"/>
<protein>
    <submittedName>
        <fullName evidence="1">Uncharacterized protein</fullName>
    </submittedName>
</protein>
<comment type="caution">
    <text evidence="1">The sequence shown here is derived from an EMBL/GenBank/DDBJ whole genome shotgun (WGS) entry which is preliminary data.</text>
</comment>
<evidence type="ECO:0000313" key="1">
    <source>
        <dbReference type="EMBL" id="OIQ66266.1"/>
    </source>
</evidence>
<organism evidence="1">
    <name type="scientific">mine drainage metagenome</name>
    <dbReference type="NCBI Taxonomy" id="410659"/>
    <lineage>
        <taxon>unclassified sequences</taxon>
        <taxon>metagenomes</taxon>
        <taxon>ecological metagenomes</taxon>
    </lineage>
</organism>
<accession>A0A1J5P521</accession>
<name>A0A1J5P521_9ZZZZ</name>